<comment type="caution">
    <text evidence="4">The sequence shown here is derived from an EMBL/GenBank/DDBJ whole genome shotgun (WGS) entry which is preliminary data.</text>
</comment>
<dbReference type="CDD" id="cd05282">
    <property type="entry name" value="ETR_like"/>
    <property type="match status" value="1"/>
</dbReference>
<dbReference type="GO" id="GO:0016651">
    <property type="term" value="F:oxidoreductase activity, acting on NAD(P)H"/>
    <property type="evidence" value="ECO:0007669"/>
    <property type="project" value="TreeGrafter"/>
</dbReference>
<dbReference type="InterPro" id="IPR020843">
    <property type="entry name" value="ER"/>
</dbReference>
<sequence>MFLASAMLRKRLGGRMREAVAVRAGKIQDVVELRESILVARAPGTVRLRMLASTINPSDVVTVAGAYPSRTTFPFIAGFEGVGEVIDADHGAAVKLGSQVIPLRSAGCWAELRDIAENDCVIVPDSLSPEQACFAFINPMTALGLIERHIRNSRPVVVTAAASAIADHIAAVLHSRGVPVIGVVRGPRPVRRPHLWNAVIDTGQTAWRNELQLATKDCDIIFDAIGGPAAVAIANVVVAPNLVSYGLLSGWPIQSKLLPSATLLNYFHLRADVHSNSKSTLEGRFERVFDLVQAGVLTTHVAKRFPFRDIRKALEWNANHPGKVMLEMG</sequence>
<protein>
    <submittedName>
        <fullName evidence="4">Zn-dependent oxidoreductase</fullName>
    </submittedName>
</protein>
<evidence type="ECO:0000256" key="1">
    <source>
        <dbReference type="ARBA" id="ARBA00022857"/>
    </source>
</evidence>
<dbReference type="SMART" id="SM00829">
    <property type="entry name" value="PKS_ER"/>
    <property type="match status" value="1"/>
</dbReference>
<dbReference type="PANTHER" id="PTHR48106">
    <property type="entry name" value="QUINONE OXIDOREDUCTASE PIG3-RELATED"/>
    <property type="match status" value="1"/>
</dbReference>
<dbReference type="Pfam" id="PF08240">
    <property type="entry name" value="ADH_N"/>
    <property type="match status" value="1"/>
</dbReference>
<proteinExistence type="predicted"/>
<evidence type="ECO:0000313" key="5">
    <source>
        <dbReference type="Proteomes" id="UP000272015"/>
    </source>
</evidence>
<dbReference type="InterPro" id="IPR013154">
    <property type="entry name" value="ADH-like_N"/>
</dbReference>
<dbReference type="Gene3D" id="3.90.180.10">
    <property type="entry name" value="Medium-chain alcohol dehydrogenases, catalytic domain"/>
    <property type="match status" value="1"/>
</dbReference>
<keyword evidence="2" id="KW-0560">Oxidoreductase</keyword>
<dbReference type="GO" id="GO:0070402">
    <property type="term" value="F:NADPH binding"/>
    <property type="evidence" value="ECO:0007669"/>
    <property type="project" value="TreeGrafter"/>
</dbReference>
<keyword evidence="5" id="KW-1185">Reference proteome</keyword>
<dbReference type="InterPro" id="IPR011032">
    <property type="entry name" value="GroES-like_sf"/>
</dbReference>
<gene>
    <name evidence="4" type="ORF">D6T64_04255</name>
</gene>
<dbReference type="AlphaFoldDB" id="A0A3A5MJM4"/>
<dbReference type="InterPro" id="IPR036291">
    <property type="entry name" value="NAD(P)-bd_dom_sf"/>
</dbReference>
<organism evidence="4 5">
    <name type="scientific">Cryobacterium melibiosiphilum</name>
    <dbReference type="NCBI Taxonomy" id="995039"/>
    <lineage>
        <taxon>Bacteria</taxon>
        <taxon>Bacillati</taxon>
        <taxon>Actinomycetota</taxon>
        <taxon>Actinomycetes</taxon>
        <taxon>Micrococcales</taxon>
        <taxon>Microbacteriaceae</taxon>
        <taxon>Cryobacterium</taxon>
    </lineage>
</organism>
<dbReference type="EMBL" id="QZVS01000061">
    <property type="protein sequence ID" value="RJT90360.1"/>
    <property type="molecule type" value="Genomic_DNA"/>
</dbReference>
<dbReference type="Gene3D" id="3.40.50.720">
    <property type="entry name" value="NAD(P)-binding Rossmann-like Domain"/>
    <property type="match status" value="1"/>
</dbReference>
<evidence type="ECO:0000313" key="4">
    <source>
        <dbReference type="EMBL" id="RJT90360.1"/>
    </source>
</evidence>
<dbReference type="SUPFAM" id="SSF50129">
    <property type="entry name" value="GroES-like"/>
    <property type="match status" value="1"/>
</dbReference>
<dbReference type="Proteomes" id="UP000272015">
    <property type="component" value="Unassembled WGS sequence"/>
</dbReference>
<reference evidence="4 5" key="1">
    <citation type="submission" date="2018-09" db="EMBL/GenBank/DDBJ databases">
        <title>Novel species of Cryobacterium.</title>
        <authorList>
            <person name="Liu Q."/>
            <person name="Xin Y.-H."/>
        </authorList>
    </citation>
    <scope>NUCLEOTIDE SEQUENCE [LARGE SCALE GENOMIC DNA]</scope>
    <source>
        <strain evidence="4 5">Hh39</strain>
    </source>
</reference>
<dbReference type="PANTHER" id="PTHR48106:SF18">
    <property type="entry name" value="QUINONE OXIDOREDUCTASE PIG3"/>
    <property type="match status" value="1"/>
</dbReference>
<accession>A0A3A5MJM4</accession>
<evidence type="ECO:0000256" key="2">
    <source>
        <dbReference type="ARBA" id="ARBA00023002"/>
    </source>
</evidence>
<name>A0A3A5MJM4_9MICO</name>
<evidence type="ECO:0000259" key="3">
    <source>
        <dbReference type="SMART" id="SM00829"/>
    </source>
</evidence>
<dbReference type="SUPFAM" id="SSF51735">
    <property type="entry name" value="NAD(P)-binding Rossmann-fold domains"/>
    <property type="match status" value="1"/>
</dbReference>
<dbReference type="Pfam" id="PF13602">
    <property type="entry name" value="ADH_zinc_N_2"/>
    <property type="match status" value="1"/>
</dbReference>
<feature type="domain" description="Enoyl reductase (ER)" evidence="3">
    <location>
        <begin position="26"/>
        <end position="326"/>
    </location>
</feature>
<keyword evidence="1" id="KW-0521">NADP</keyword>